<evidence type="ECO:0000313" key="3">
    <source>
        <dbReference type="Proteomes" id="UP000050535"/>
    </source>
</evidence>
<dbReference type="Proteomes" id="UP000050535">
    <property type="component" value="Unassembled WGS sequence"/>
</dbReference>
<dbReference type="RefSeq" id="WP_054582678.1">
    <property type="nucleotide sequence ID" value="NZ_LGUC01000001.1"/>
</dbReference>
<dbReference type="OrthoDB" id="242771at2157"/>
<gene>
    <name evidence="2" type="ORF">SY89_00081</name>
</gene>
<accession>A0A0P7GLF3</accession>
<feature type="region of interest" description="Disordered" evidence="1">
    <location>
        <begin position="69"/>
        <end position="100"/>
    </location>
</feature>
<sequence>MTDHRFLARLPRESSHDGPALHPSRRALLAGVGAGIATGLAGCSGTETNQSSPEDGTLVTDYAAAIARLSTDRPPITHGPTDGDEDGDDAASTPNPVSNRVLESEDDASELVYAEDATNVDAIRRLVTETTYDSESVFVYQRPIGECYELQVNYVTRDADGDPSVQLCRVIRDAEVDCERDVRDHVAVAVRLPFPADEYGGFSIGSGESCDPVPERYRNESDSA</sequence>
<reference evidence="3" key="1">
    <citation type="submission" date="2013-11" db="EMBL/GenBank/DDBJ databases">
        <authorList>
            <person name="Hoang H.T."/>
            <person name="Killian M.L."/>
            <person name="Madson D.M."/>
            <person name="Arruda P.H.E."/>
            <person name="Sun D."/>
            <person name="Schwartz K.J."/>
            <person name="Yoon K."/>
        </authorList>
    </citation>
    <scope>NUCLEOTIDE SEQUENCE [LARGE SCALE GENOMIC DNA]</scope>
    <source>
        <strain evidence="3">CDK2</strain>
    </source>
</reference>
<comment type="caution">
    <text evidence="2">The sequence shown here is derived from an EMBL/GenBank/DDBJ whole genome shotgun (WGS) entry which is preliminary data.</text>
</comment>
<feature type="region of interest" description="Disordered" evidence="1">
    <location>
        <begin position="1"/>
        <end position="23"/>
    </location>
</feature>
<feature type="compositionally biased region" description="Basic and acidic residues" evidence="1">
    <location>
        <begin position="1"/>
        <end position="16"/>
    </location>
</feature>
<name>A0A0P7GLF3_9EURY</name>
<evidence type="ECO:0000256" key="1">
    <source>
        <dbReference type="SAM" id="MobiDB-lite"/>
    </source>
</evidence>
<organism evidence="2 3">
    <name type="scientific">Halolamina pelagica</name>
    <dbReference type="NCBI Taxonomy" id="699431"/>
    <lineage>
        <taxon>Archaea</taxon>
        <taxon>Methanobacteriati</taxon>
        <taxon>Methanobacteriota</taxon>
        <taxon>Stenosarchaea group</taxon>
        <taxon>Halobacteria</taxon>
        <taxon>Halobacteriales</taxon>
        <taxon>Haloferacaceae</taxon>
    </lineage>
</organism>
<feature type="compositionally biased region" description="Basic and acidic residues" evidence="1">
    <location>
        <begin position="213"/>
        <end position="224"/>
    </location>
</feature>
<dbReference type="EMBL" id="LGUC01000001">
    <property type="protein sequence ID" value="KPN29368.1"/>
    <property type="molecule type" value="Genomic_DNA"/>
</dbReference>
<proteinExistence type="predicted"/>
<dbReference type="AlphaFoldDB" id="A0A0P7GLF3"/>
<feature type="region of interest" description="Disordered" evidence="1">
    <location>
        <begin position="200"/>
        <end position="224"/>
    </location>
</feature>
<evidence type="ECO:0000313" key="2">
    <source>
        <dbReference type="EMBL" id="KPN29368.1"/>
    </source>
</evidence>
<dbReference type="STRING" id="699431.SY89_00081"/>
<keyword evidence="3" id="KW-1185">Reference proteome</keyword>
<protein>
    <submittedName>
        <fullName evidence="2">Uncharacterized protein</fullName>
    </submittedName>
</protein>